<evidence type="ECO:0000313" key="3">
    <source>
        <dbReference type="EMBL" id="KAL0413312.1"/>
    </source>
</evidence>
<evidence type="ECO:0000256" key="1">
    <source>
        <dbReference type="SAM" id="MobiDB-lite"/>
    </source>
</evidence>
<proteinExistence type="predicted"/>
<sequence length="252" mass="28786">MDKLHHQATISKDDQSCMEQPRGSSPVLQNVSKVPEPAKEHLVSRHRTDSPLAPSSSQPNRANPIFVGTFPLARPLDIIAEGFHTLSFIPPEFQNGEVLVRPTQAMIDEGAKHWLTTAVGYFLGRKPYFHHLKAFVQSSWPTLVSVSATSNGFYFFKFKTEIAMEEIIEDGSWLFQGQPIVLQWWEPGMNLRKHTHTEVPVWIRLKHLPMEYWSTEGLSMVASRVGKPLYQDIIFKSKISLIIRTKRKQVLN</sequence>
<dbReference type="EMBL" id="JACGWJ010000006">
    <property type="protein sequence ID" value="KAL0413312.1"/>
    <property type="molecule type" value="Genomic_DNA"/>
</dbReference>
<dbReference type="PANTHER" id="PTHR31286:SF165">
    <property type="entry name" value="DUF4283 DOMAIN-CONTAINING PROTEIN"/>
    <property type="match status" value="1"/>
</dbReference>
<reference evidence="3" key="1">
    <citation type="submission" date="2020-06" db="EMBL/GenBank/DDBJ databases">
        <authorList>
            <person name="Li T."/>
            <person name="Hu X."/>
            <person name="Zhang T."/>
            <person name="Song X."/>
            <person name="Zhang H."/>
            <person name="Dai N."/>
            <person name="Sheng W."/>
            <person name="Hou X."/>
            <person name="Wei L."/>
        </authorList>
    </citation>
    <scope>NUCLEOTIDE SEQUENCE</scope>
    <source>
        <strain evidence="3">G02</strain>
        <tissue evidence="3">Leaf</tissue>
    </source>
</reference>
<reference evidence="3" key="2">
    <citation type="journal article" date="2024" name="Plant">
        <title>Genomic evolution and insights into agronomic trait innovations of Sesamum species.</title>
        <authorList>
            <person name="Miao H."/>
            <person name="Wang L."/>
            <person name="Qu L."/>
            <person name="Liu H."/>
            <person name="Sun Y."/>
            <person name="Le M."/>
            <person name="Wang Q."/>
            <person name="Wei S."/>
            <person name="Zheng Y."/>
            <person name="Lin W."/>
            <person name="Duan Y."/>
            <person name="Cao H."/>
            <person name="Xiong S."/>
            <person name="Wang X."/>
            <person name="Wei L."/>
            <person name="Li C."/>
            <person name="Ma Q."/>
            <person name="Ju M."/>
            <person name="Zhao R."/>
            <person name="Li G."/>
            <person name="Mu C."/>
            <person name="Tian Q."/>
            <person name="Mei H."/>
            <person name="Zhang T."/>
            <person name="Gao T."/>
            <person name="Zhang H."/>
        </authorList>
    </citation>
    <scope>NUCLEOTIDE SEQUENCE</scope>
    <source>
        <strain evidence="3">G02</strain>
    </source>
</reference>
<feature type="domain" description="DUF4283" evidence="2">
    <location>
        <begin position="114"/>
        <end position="191"/>
    </location>
</feature>
<dbReference type="InterPro" id="IPR040256">
    <property type="entry name" value="At4g02000-like"/>
</dbReference>
<feature type="region of interest" description="Disordered" evidence="1">
    <location>
        <begin position="1"/>
        <end position="60"/>
    </location>
</feature>
<dbReference type="AlphaFoldDB" id="A0AAW2UA77"/>
<dbReference type="PANTHER" id="PTHR31286">
    <property type="entry name" value="GLYCINE-RICH CELL WALL STRUCTURAL PROTEIN 1.8-LIKE"/>
    <property type="match status" value="1"/>
</dbReference>
<feature type="compositionally biased region" description="Polar residues" evidence="1">
    <location>
        <begin position="22"/>
        <end position="32"/>
    </location>
</feature>
<comment type="caution">
    <text evidence="3">The sequence shown here is derived from an EMBL/GenBank/DDBJ whole genome shotgun (WGS) entry which is preliminary data.</text>
</comment>
<feature type="compositionally biased region" description="Basic and acidic residues" evidence="1">
    <location>
        <begin position="1"/>
        <end position="15"/>
    </location>
</feature>
<feature type="compositionally biased region" description="Basic and acidic residues" evidence="1">
    <location>
        <begin position="36"/>
        <end position="49"/>
    </location>
</feature>
<dbReference type="InterPro" id="IPR025558">
    <property type="entry name" value="DUF4283"/>
</dbReference>
<gene>
    <name evidence="3" type="ORF">Sradi_1532900</name>
</gene>
<name>A0AAW2UA77_SESRA</name>
<accession>A0AAW2UA77</accession>
<dbReference type="Pfam" id="PF14111">
    <property type="entry name" value="DUF4283"/>
    <property type="match status" value="1"/>
</dbReference>
<organism evidence="3">
    <name type="scientific">Sesamum radiatum</name>
    <name type="common">Black benniseed</name>
    <dbReference type="NCBI Taxonomy" id="300843"/>
    <lineage>
        <taxon>Eukaryota</taxon>
        <taxon>Viridiplantae</taxon>
        <taxon>Streptophyta</taxon>
        <taxon>Embryophyta</taxon>
        <taxon>Tracheophyta</taxon>
        <taxon>Spermatophyta</taxon>
        <taxon>Magnoliopsida</taxon>
        <taxon>eudicotyledons</taxon>
        <taxon>Gunneridae</taxon>
        <taxon>Pentapetalae</taxon>
        <taxon>asterids</taxon>
        <taxon>lamiids</taxon>
        <taxon>Lamiales</taxon>
        <taxon>Pedaliaceae</taxon>
        <taxon>Sesamum</taxon>
    </lineage>
</organism>
<protein>
    <recommendedName>
        <fullName evidence="2">DUF4283 domain-containing protein</fullName>
    </recommendedName>
</protein>
<evidence type="ECO:0000259" key="2">
    <source>
        <dbReference type="Pfam" id="PF14111"/>
    </source>
</evidence>